<dbReference type="GO" id="GO:0005737">
    <property type="term" value="C:cytoplasm"/>
    <property type="evidence" value="ECO:0007669"/>
    <property type="project" value="UniProtKB-SubCell"/>
</dbReference>
<evidence type="ECO:0000256" key="3">
    <source>
        <dbReference type="ARBA" id="ARBA00022490"/>
    </source>
</evidence>
<dbReference type="Pfam" id="PF03830">
    <property type="entry name" value="PTSIIB_sorb"/>
    <property type="match status" value="1"/>
</dbReference>
<dbReference type="GO" id="GO:0008982">
    <property type="term" value="F:protein-N(PI)-phosphohistidine-sugar phosphotransferase activity"/>
    <property type="evidence" value="ECO:0007669"/>
    <property type="project" value="InterPro"/>
</dbReference>
<organism evidence="9 10">
    <name type="scientific">Virgibacillus profundi</name>
    <dbReference type="NCBI Taxonomy" id="2024555"/>
    <lineage>
        <taxon>Bacteria</taxon>
        <taxon>Bacillati</taxon>
        <taxon>Bacillota</taxon>
        <taxon>Bacilli</taxon>
        <taxon>Bacillales</taxon>
        <taxon>Bacillaceae</taxon>
        <taxon>Virgibacillus</taxon>
    </lineage>
</organism>
<reference evidence="9 10" key="1">
    <citation type="submission" date="2017-08" db="EMBL/GenBank/DDBJ databases">
        <title>Virgibacillus indicus sp. nov. and Virgibacillus profoundi sp. nov, two moderately halophilic bacteria isolated from marine sediment by using the Microfluidic Streak Plate.</title>
        <authorList>
            <person name="Xu B."/>
            <person name="Hu B."/>
            <person name="Wang J."/>
            <person name="Zhu Y."/>
            <person name="Huang L."/>
            <person name="Du W."/>
            <person name="Huang Y."/>
        </authorList>
    </citation>
    <scope>NUCLEOTIDE SEQUENCE [LARGE SCALE GENOMIC DNA]</scope>
    <source>
        <strain evidence="9 10">IO3-P3-H5</strain>
    </source>
</reference>
<evidence type="ECO:0000313" key="9">
    <source>
        <dbReference type="EMBL" id="PAV28375.1"/>
    </source>
</evidence>
<dbReference type="PROSITE" id="PS51101">
    <property type="entry name" value="PTS_EIIB_TYPE_4"/>
    <property type="match status" value="1"/>
</dbReference>
<dbReference type="SUPFAM" id="SSF52728">
    <property type="entry name" value="PTS IIb component"/>
    <property type="match status" value="1"/>
</dbReference>
<dbReference type="GO" id="GO:0009401">
    <property type="term" value="P:phosphoenolpyruvate-dependent sugar phosphotransferase system"/>
    <property type="evidence" value="ECO:0007669"/>
    <property type="project" value="UniProtKB-KW"/>
</dbReference>
<dbReference type="RefSeq" id="WP_095656791.1">
    <property type="nucleotide sequence ID" value="NZ_NPOA01000013.1"/>
</dbReference>
<evidence type="ECO:0000256" key="5">
    <source>
        <dbReference type="ARBA" id="ARBA00022679"/>
    </source>
</evidence>
<dbReference type="InterPro" id="IPR004720">
    <property type="entry name" value="PTS_IIB_sorbose-sp"/>
</dbReference>
<keyword evidence="10" id="KW-1185">Reference proteome</keyword>
<feature type="domain" description="PTS EIIB type-4" evidence="8">
    <location>
        <begin position="1"/>
        <end position="165"/>
    </location>
</feature>
<dbReference type="AlphaFoldDB" id="A0A2A2IB55"/>
<keyword evidence="6" id="KW-0598">Phosphotransferase system</keyword>
<dbReference type="GO" id="GO:0016301">
    <property type="term" value="F:kinase activity"/>
    <property type="evidence" value="ECO:0007669"/>
    <property type="project" value="UniProtKB-KW"/>
</dbReference>
<dbReference type="OrthoDB" id="9788818at2"/>
<protein>
    <submittedName>
        <fullName evidence="9">PTS sugar transporter</fullName>
    </submittedName>
</protein>
<evidence type="ECO:0000256" key="1">
    <source>
        <dbReference type="ARBA" id="ARBA00004496"/>
    </source>
</evidence>
<comment type="caution">
    <text evidence="9">The sequence shown here is derived from an EMBL/GenBank/DDBJ whole genome shotgun (WGS) entry which is preliminary data.</text>
</comment>
<dbReference type="Gene3D" id="3.40.35.10">
    <property type="entry name" value="Phosphotransferase system, sorbose subfamily IIB component"/>
    <property type="match status" value="1"/>
</dbReference>
<name>A0A2A2IB55_9BACI</name>
<comment type="subcellular location">
    <subcellularLocation>
        <location evidence="1">Cytoplasm</location>
    </subcellularLocation>
</comment>
<sequence length="168" mass="19123">MAEIELVRIDSRLIHGQVVTKWIKQTSANRIVIIDDSLFADDFMKEVYTMAAPPGIEVNVYSVDFAVDYWKKEKMGKGKLFILFKNVETVYRTIKEGVPINDVQIGGLGGGPGRISVFGPISFDEEDSKMLKELEQEKCHVYLHQVPDESKMELKKALERYHSLKTKG</sequence>
<evidence type="ECO:0000313" key="10">
    <source>
        <dbReference type="Proteomes" id="UP000218887"/>
    </source>
</evidence>
<dbReference type="InterPro" id="IPR036667">
    <property type="entry name" value="PTS_IIB_sorbose-sp_sf"/>
</dbReference>
<gene>
    <name evidence="9" type="ORF">CIL05_17230</name>
</gene>
<evidence type="ECO:0000256" key="2">
    <source>
        <dbReference type="ARBA" id="ARBA00022448"/>
    </source>
</evidence>
<keyword evidence="5" id="KW-0808">Transferase</keyword>
<keyword evidence="3" id="KW-0963">Cytoplasm</keyword>
<keyword evidence="4 9" id="KW-0762">Sugar transport</keyword>
<evidence type="ECO:0000259" key="8">
    <source>
        <dbReference type="PROSITE" id="PS51101"/>
    </source>
</evidence>
<dbReference type="EMBL" id="NPOA01000013">
    <property type="protein sequence ID" value="PAV28375.1"/>
    <property type="molecule type" value="Genomic_DNA"/>
</dbReference>
<keyword evidence="2" id="KW-0813">Transport</keyword>
<dbReference type="Proteomes" id="UP000218887">
    <property type="component" value="Unassembled WGS sequence"/>
</dbReference>
<evidence type="ECO:0000256" key="6">
    <source>
        <dbReference type="ARBA" id="ARBA00022683"/>
    </source>
</evidence>
<evidence type="ECO:0000256" key="4">
    <source>
        <dbReference type="ARBA" id="ARBA00022597"/>
    </source>
</evidence>
<keyword evidence="7" id="KW-0418">Kinase</keyword>
<proteinExistence type="predicted"/>
<accession>A0A2A2IB55</accession>
<evidence type="ECO:0000256" key="7">
    <source>
        <dbReference type="ARBA" id="ARBA00022777"/>
    </source>
</evidence>